<dbReference type="SUPFAM" id="SSF50341">
    <property type="entry name" value="CheW-like"/>
    <property type="match status" value="1"/>
</dbReference>
<dbReference type="PANTHER" id="PTHR22617:SF23">
    <property type="entry name" value="CHEMOTAXIS PROTEIN CHEW"/>
    <property type="match status" value="1"/>
</dbReference>
<dbReference type="PANTHER" id="PTHR22617">
    <property type="entry name" value="CHEMOTAXIS SENSOR HISTIDINE KINASE-RELATED"/>
    <property type="match status" value="1"/>
</dbReference>
<sequence length="161" mass="17544">MSDTHEIQVVTFGLGAEVFAVPVTLVREILDYRETFHIPNGPEYLLGLTDMRGQGVTTIDFRLRLGLPHADPTPSTRILVVDVPLADRALMLGLVVDRVLEVSTFRGDQIDAAPDIGVRWPSDYIGGVVKRPDGFVVLVDIARVFSSADVPLLSRSIAHAA</sequence>
<dbReference type="Gene3D" id="2.30.30.40">
    <property type="entry name" value="SH3 Domains"/>
    <property type="match status" value="1"/>
</dbReference>
<keyword evidence="3" id="KW-1185">Reference proteome</keyword>
<gene>
    <name evidence="2" type="ORF">C8J26_3388</name>
</gene>
<dbReference type="RefSeq" id="WP_107959329.1">
    <property type="nucleotide sequence ID" value="NZ_JASPFP010000001.1"/>
</dbReference>
<dbReference type="Pfam" id="PF01584">
    <property type="entry name" value="CheW"/>
    <property type="match status" value="1"/>
</dbReference>
<dbReference type="InterPro" id="IPR002545">
    <property type="entry name" value="CheW-lke_dom"/>
</dbReference>
<dbReference type="Gene3D" id="2.40.50.180">
    <property type="entry name" value="CheA-289, Domain 4"/>
    <property type="match status" value="1"/>
</dbReference>
<dbReference type="GO" id="GO:0006935">
    <property type="term" value="P:chemotaxis"/>
    <property type="evidence" value="ECO:0007669"/>
    <property type="project" value="InterPro"/>
</dbReference>
<dbReference type="GO" id="GO:0007165">
    <property type="term" value="P:signal transduction"/>
    <property type="evidence" value="ECO:0007669"/>
    <property type="project" value="InterPro"/>
</dbReference>
<organism evidence="2 3">
    <name type="scientific">Sphingomonas aurantiaca</name>
    <dbReference type="NCBI Taxonomy" id="185949"/>
    <lineage>
        <taxon>Bacteria</taxon>
        <taxon>Pseudomonadati</taxon>
        <taxon>Pseudomonadota</taxon>
        <taxon>Alphaproteobacteria</taxon>
        <taxon>Sphingomonadales</taxon>
        <taxon>Sphingomonadaceae</taxon>
        <taxon>Sphingomonas</taxon>
    </lineage>
</organism>
<dbReference type="PROSITE" id="PS50851">
    <property type="entry name" value="CHEW"/>
    <property type="match status" value="1"/>
</dbReference>
<dbReference type="InterPro" id="IPR036061">
    <property type="entry name" value="CheW-like_dom_sf"/>
</dbReference>
<dbReference type="Proteomes" id="UP000244189">
    <property type="component" value="Unassembled WGS sequence"/>
</dbReference>
<dbReference type="InterPro" id="IPR039315">
    <property type="entry name" value="CheW"/>
</dbReference>
<reference evidence="2 3" key="1">
    <citation type="submission" date="2018-04" db="EMBL/GenBank/DDBJ databases">
        <title>Genomic Encyclopedia of Type Strains, Phase III (KMG-III): the genomes of soil and plant-associated and newly described type strains.</title>
        <authorList>
            <person name="Whitman W."/>
        </authorList>
    </citation>
    <scope>NUCLEOTIDE SEQUENCE [LARGE SCALE GENOMIC DNA]</scope>
    <source>
        <strain evidence="2 3">MA101b</strain>
    </source>
</reference>
<evidence type="ECO:0000259" key="1">
    <source>
        <dbReference type="PROSITE" id="PS50851"/>
    </source>
</evidence>
<evidence type="ECO:0000313" key="2">
    <source>
        <dbReference type="EMBL" id="PTQ59061.1"/>
    </source>
</evidence>
<dbReference type="EMBL" id="QAOG01000006">
    <property type="protein sequence ID" value="PTQ59061.1"/>
    <property type="molecule type" value="Genomic_DNA"/>
</dbReference>
<proteinExistence type="predicted"/>
<dbReference type="GO" id="GO:0005829">
    <property type="term" value="C:cytosol"/>
    <property type="evidence" value="ECO:0007669"/>
    <property type="project" value="TreeGrafter"/>
</dbReference>
<dbReference type="SMART" id="SM00260">
    <property type="entry name" value="CheW"/>
    <property type="match status" value="1"/>
</dbReference>
<comment type="caution">
    <text evidence="2">The sequence shown here is derived from an EMBL/GenBank/DDBJ whole genome shotgun (WGS) entry which is preliminary data.</text>
</comment>
<dbReference type="AlphaFoldDB" id="A0A2T5GIB5"/>
<protein>
    <submittedName>
        <fullName evidence="2">Purine-binding chemotaxis protein CheW</fullName>
    </submittedName>
</protein>
<accession>A0A2T5GIB5</accession>
<feature type="domain" description="CheW-like" evidence="1">
    <location>
        <begin position="6"/>
        <end position="150"/>
    </location>
</feature>
<name>A0A2T5GIB5_9SPHN</name>
<evidence type="ECO:0000313" key="3">
    <source>
        <dbReference type="Proteomes" id="UP000244189"/>
    </source>
</evidence>